<organism evidence="1 2">
    <name type="scientific">Oligella urethralis DNF00040</name>
    <dbReference type="NCBI Taxonomy" id="1401065"/>
    <lineage>
        <taxon>Bacteria</taxon>
        <taxon>Pseudomonadati</taxon>
        <taxon>Pseudomonadota</taxon>
        <taxon>Betaproteobacteria</taxon>
        <taxon>Burkholderiales</taxon>
        <taxon>Alcaligenaceae</taxon>
        <taxon>Oligella</taxon>
    </lineage>
</organism>
<proteinExistence type="predicted"/>
<evidence type="ECO:0000313" key="2">
    <source>
        <dbReference type="Proteomes" id="UP000029629"/>
    </source>
</evidence>
<dbReference type="RefSeq" id="WP_036558574.1">
    <property type="nucleotide sequence ID" value="NZ_JRNI01000017.1"/>
</dbReference>
<keyword evidence="2" id="KW-1185">Reference proteome</keyword>
<gene>
    <name evidence="1" type="ORF">HMPREF2130_04560</name>
</gene>
<protein>
    <submittedName>
        <fullName evidence="1">Uncharacterized protein</fullName>
    </submittedName>
</protein>
<evidence type="ECO:0000313" key="1">
    <source>
        <dbReference type="EMBL" id="KGF31062.1"/>
    </source>
</evidence>
<name>A0A096AK65_9BURK</name>
<dbReference type="AlphaFoldDB" id="A0A096AK65"/>
<dbReference type="Proteomes" id="UP000029629">
    <property type="component" value="Unassembled WGS sequence"/>
</dbReference>
<reference evidence="1 2" key="1">
    <citation type="submission" date="2014-07" db="EMBL/GenBank/DDBJ databases">
        <authorList>
            <person name="McCorrison J."/>
            <person name="Sanka R."/>
            <person name="Torralba M."/>
            <person name="Gillis M."/>
            <person name="Haft D.H."/>
            <person name="Methe B."/>
            <person name="Sutton G."/>
            <person name="Nelson K.E."/>
        </authorList>
    </citation>
    <scope>NUCLEOTIDE SEQUENCE [LARGE SCALE GENOMIC DNA]</scope>
    <source>
        <strain evidence="1 2">DNF00040</strain>
    </source>
</reference>
<sequence>MRYIKQNDRPAPKRLIEFMKKEAQGEFAPRYPDEKPVFITKEMEAEALAKGITEFSKNTYYSDDD</sequence>
<comment type="caution">
    <text evidence="1">The sequence shown here is derived from an EMBL/GenBank/DDBJ whole genome shotgun (WGS) entry which is preliminary data.</text>
</comment>
<dbReference type="EMBL" id="JRNI01000017">
    <property type="protein sequence ID" value="KGF31062.1"/>
    <property type="molecule type" value="Genomic_DNA"/>
</dbReference>
<accession>A0A096AK65</accession>